<evidence type="ECO:0000313" key="14">
    <source>
        <dbReference type="EMBL" id="AGF77777.1"/>
    </source>
</evidence>
<dbReference type="CDD" id="cd00082">
    <property type="entry name" value="HisKA"/>
    <property type="match status" value="1"/>
</dbReference>
<evidence type="ECO:0000256" key="8">
    <source>
        <dbReference type="ARBA" id="ARBA00022777"/>
    </source>
</evidence>
<dbReference type="Gene3D" id="3.30.565.10">
    <property type="entry name" value="Histidine kinase-like ATPase, C-terminal domain"/>
    <property type="match status" value="1"/>
</dbReference>
<dbReference type="InterPro" id="IPR036890">
    <property type="entry name" value="HATPase_C_sf"/>
</dbReference>
<keyword evidence="6" id="KW-0808">Transferase</keyword>
<name>M1P7V7_DESSD</name>
<dbReference type="InterPro" id="IPR004358">
    <property type="entry name" value="Sig_transdc_His_kin-like_C"/>
</dbReference>
<dbReference type="EC" id="2.7.13.3" evidence="3"/>
<evidence type="ECO:0000256" key="11">
    <source>
        <dbReference type="SAM" id="Phobius"/>
    </source>
</evidence>
<dbReference type="SUPFAM" id="SSF47384">
    <property type="entry name" value="Homodimeric domain of signal transducing histidine kinase"/>
    <property type="match status" value="1"/>
</dbReference>
<dbReference type="PANTHER" id="PTHR44936:SF10">
    <property type="entry name" value="SENSOR PROTEIN RSTB"/>
    <property type="match status" value="1"/>
</dbReference>
<dbReference type="RefSeq" id="WP_015403471.1">
    <property type="nucleotide sequence ID" value="NC_020304.1"/>
</dbReference>
<keyword evidence="4" id="KW-1003">Cell membrane</keyword>
<proteinExistence type="predicted"/>
<evidence type="ECO:0000256" key="3">
    <source>
        <dbReference type="ARBA" id="ARBA00012438"/>
    </source>
</evidence>
<evidence type="ECO:0000313" key="15">
    <source>
        <dbReference type="Proteomes" id="UP000011721"/>
    </source>
</evidence>
<accession>M1P7V7</accession>
<feature type="transmembrane region" description="Helical" evidence="11">
    <location>
        <begin position="12"/>
        <end position="33"/>
    </location>
</feature>
<keyword evidence="8 14" id="KW-0418">Kinase</keyword>
<dbReference type="GO" id="GO:0000155">
    <property type="term" value="F:phosphorelay sensor kinase activity"/>
    <property type="evidence" value="ECO:0007669"/>
    <property type="project" value="InterPro"/>
</dbReference>
<dbReference type="GO" id="GO:0005886">
    <property type="term" value="C:plasma membrane"/>
    <property type="evidence" value="ECO:0007669"/>
    <property type="project" value="UniProtKB-SubCell"/>
</dbReference>
<dbReference type="Proteomes" id="UP000011721">
    <property type="component" value="Chromosome"/>
</dbReference>
<evidence type="ECO:0000256" key="6">
    <source>
        <dbReference type="ARBA" id="ARBA00022679"/>
    </source>
</evidence>
<comment type="catalytic activity">
    <reaction evidence="1">
        <text>ATP + protein L-histidine = ADP + protein N-phospho-L-histidine.</text>
        <dbReference type="EC" id="2.7.13.3"/>
    </reaction>
</comment>
<dbReference type="Gene3D" id="6.10.340.10">
    <property type="match status" value="1"/>
</dbReference>
<evidence type="ECO:0000259" key="13">
    <source>
        <dbReference type="PROSITE" id="PS50885"/>
    </source>
</evidence>
<dbReference type="SUPFAM" id="SSF158472">
    <property type="entry name" value="HAMP domain-like"/>
    <property type="match status" value="1"/>
</dbReference>
<sequence length="479" mass="53297">MVLHWYNRIAVRLSVSIVTVVVVTALSVASLVLRDEKRILQEDLRIRALQLGEIMPQQLLEPLLYDEDYTLYSHLQSYLESKERFLVYGEIYNDQGELILAREREPIVRPPIAFFDPAMERAVFLRDVTEADRKKPLDLLIPISSRQLGVAGYLRLGISVQPLFNTLQTSRQKVWAITGIILVIGILAALWMARQLISPILLLNRAAHKVGEGDFGTAIPEKGVGEIGELATTFNTMSRQLKELVTAIRSAQENLVRTEKLYALGEFSTGLAHEIKNPLTSIKMLIQRAEEQEEPLQGEDLEVIVEELDRIDSTVSRFLRSARRSEMAFADTDINGLVEDVLAITGPKIEKSGVHIEKILEDTLEPIQVDGPSIKQILMNGILNALQAMPSGGKLTISTSLIDGALNCTITDTGDGISEENLKHIFDPFFTTKEDGTGMGLAVAWNIAQQHGGRLDIISREREGTSLLLILPYDNSAHC</sequence>
<dbReference type="PANTHER" id="PTHR44936">
    <property type="entry name" value="SENSOR PROTEIN CREC"/>
    <property type="match status" value="1"/>
</dbReference>
<gene>
    <name evidence="14" type="ordered locus">UWK_01209</name>
</gene>
<dbReference type="PRINTS" id="PR00344">
    <property type="entry name" value="BCTRLSENSOR"/>
</dbReference>
<keyword evidence="7" id="KW-0547">Nucleotide-binding</keyword>
<dbReference type="Pfam" id="PF00672">
    <property type="entry name" value="HAMP"/>
    <property type="match status" value="1"/>
</dbReference>
<dbReference type="PROSITE" id="PS50109">
    <property type="entry name" value="HIS_KIN"/>
    <property type="match status" value="1"/>
</dbReference>
<evidence type="ECO:0000259" key="12">
    <source>
        <dbReference type="PROSITE" id="PS50109"/>
    </source>
</evidence>
<dbReference type="EMBL" id="CP003985">
    <property type="protein sequence ID" value="AGF77777.1"/>
    <property type="molecule type" value="Genomic_DNA"/>
</dbReference>
<reference evidence="15" key="1">
    <citation type="journal article" date="2013" name="Stand. Genomic Sci.">
        <title>Complete genome sequence of Desulfocapsa sulfexigens, a marine deltaproteobacterium specialized in disproportionating inorganic sulfur compounds.</title>
        <authorList>
            <person name="Finster K.W."/>
            <person name="Kjeldsen K.U."/>
            <person name="Kube M."/>
            <person name="Reinhardt R."/>
            <person name="Mussmann M."/>
            <person name="Amann R."/>
            <person name="Schreiber L."/>
        </authorList>
    </citation>
    <scope>NUCLEOTIDE SEQUENCE [LARGE SCALE GENOMIC DNA]</scope>
    <source>
        <strain evidence="15">DSM 10523 / SB164P1</strain>
    </source>
</reference>
<dbReference type="HOGENOM" id="CLU_000445_89_29_7"/>
<comment type="subcellular location">
    <subcellularLocation>
        <location evidence="2">Cell membrane</location>
        <topology evidence="2">Multi-pass membrane protein</topology>
    </subcellularLocation>
</comment>
<dbReference type="Pfam" id="PF00512">
    <property type="entry name" value="HisKA"/>
    <property type="match status" value="1"/>
</dbReference>
<dbReference type="OrthoDB" id="9781147at2"/>
<protein>
    <recommendedName>
        <fullName evidence="3">histidine kinase</fullName>
        <ecNumber evidence="3">2.7.13.3</ecNumber>
    </recommendedName>
</protein>
<dbReference type="InterPro" id="IPR036097">
    <property type="entry name" value="HisK_dim/P_sf"/>
</dbReference>
<dbReference type="PROSITE" id="PS50885">
    <property type="entry name" value="HAMP"/>
    <property type="match status" value="1"/>
</dbReference>
<keyword evidence="11" id="KW-1133">Transmembrane helix</keyword>
<keyword evidence="5" id="KW-0597">Phosphoprotein</keyword>
<feature type="domain" description="HAMP" evidence="13">
    <location>
        <begin position="194"/>
        <end position="246"/>
    </location>
</feature>
<dbReference type="AlphaFoldDB" id="M1P7V7"/>
<dbReference type="InterPro" id="IPR050980">
    <property type="entry name" value="2C_sensor_his_kinase"/>
</dbReference>
<evidence type="ECO:0000256" key="2">
    <source>
        <dbReference type="ARBA" id="ARBA00004651"/>
    </source>
</evidence>
<dbReference type="SMART" id="SM00388">
    <property type="entry name" value="HisKA"/>
    <property type="match status" value="1"/>
</dbReference>
<keyword evidence="15" id="KW-1185">Reference proteome</keyword>
<dbReference type="SMART" id="SM00387">
    <property type="entry name" value="HATPase_c"/>
    <property type="match status" value="1"/>
</dbReference>
<evidence type="ECO:0000256" key="5">
    <source>
        <dbReference type="ARBA" id="ARBA00022553"/>
    </source>
</evidence>
<dbReference type="Gene3D" id="1.10.287.130">
    <property type="match status" value="1"/>
</dbReference>
<evidence type="ECO:0000256" key="10">
    <source>
        <dbReference type="SAM" id="Coils"/>
    </source>
</evidence>
<dbReference type="InterPro" id="IPR003594">
    <property type="entry name" value="HATPase_dom"/>
</dbReference>
<evidence type="ECO:0000256" key="1">
    <source>
        <dbReference type="ARBA" id="ARBA00000085"/>
    </source>
</evidence>
<dbReference type="SUPFAM" id="SSF55874">
    <property type="entry name" value="ATPase domain of HSP90 chaperone/DNA topoisomerase II/histidine kinase"/>
    <property type="match status" value="1"/>
</dbReference>
<dbReference type="InterPro" id="IPR005467">
    <property type="entry name" value="His_kinase_dom"/>
</dbReference>
<keyword evidence="9" id="KW-0067">ATP-binding</keyword>
<dbReference type="CDD" id="cd06225">
    <property type="entry name" value="HAMP"/>
    <property type="match status" value="1"/>
</dbReference>
<dbReference type="SMART" id="SM00304">
    <property type="entry name" value="HAMP"/>
    <property type="match status" value="1"/>
</dbReference>
<keyword evidence="10" id="KW-0175">Coiled coil</keyword>
<evidence type="ECO:0000256" key="9">
    <source>
        <dbReference type="ARBA" id="ARBA00022840"/>
    </source>
</evidence>
<feature type="domain" description="Histidine kinase" evidence="12">
    <location>
        <begin position="270"/>
        <end position="475"/>
    </location>
</feature>
<organism evidence="14 15">
    <name type="scientific">Desulfocapsa sulfexigens (strain DSM 10523 / SB164P1)</name>
    <dbReference type="NCBI Taxonomy" id="1167006"/>
    <lineage>
        <taxon>Bacteria</taxon>
        <taxon>Pseudomonadati</taxon>
        <taxon>Thermodesulfobacteriota</taxon>
        <taxon>Desulfobulbia</taxon>
        <taxon>Desulfobulbales</taxon>
        <taxon>Desulfocapsaceae</taxon>
        <taxon>Desulfocapsa</taxon>
    </lineage>
</organism>
<dbReference type="STRING" id="1167006.UWK_01209"/>
<dbReference type="InterPro" id="IPR003661">
    <property type="entry name" value="HisK_dim/P_dom"/>
</dbReference>
<dbReference type="KEGG" id="dsf:UWK_01209"/>
<feature type="coiled-coil region" evidence="10">
    <location>
        <begin position="234"/>
        <end position="261"/>
    </location>
</feature>
<dbReference type="Pfam" id="PF02518">
    <property type="entry name" value="HATPase_c"/>
    <property type="match status" value="1"/>
</dbReference>
<feature type="transmembrane region" description="Helical" evidence="11">
    <location>
        <begin position="174"/>
        <end position="193"/>
    </location>
</feature>
<evidence type="ECO:0000256" key="4">
    <source>
        <dbReference type="ARBA" id="ARBA00022475"/>
    </source>
</evidence>
<keyword evidence="11" id="KW-0472">Membrane</keyword>
<dbReference type="GO" id="GO:0005524">
    <property type="term" value="F:ATP binding"/>
    <property type="evidence" value="ECO:0007669"/>
    <property type="project" value="UniProtKB-KW"/>
</dbReference>
<dbReference type="eggNOG" id="COG4191">
    <property type="taxonomic scope" value="Bacteria"/>
</dbReference>
<keyword evidence="11" id="KW-0812">Transmembrane</keyword>
<dbReference type="InterPro" id="IPR003660">
    <property type="entry name" value="HAMP_dom"/>
</dbReference>
<evidence type="ECO:0000256" key="7">
    <source>
        <dbReference type="ARBA" id="ARBA00022741"/>
    </source>
</evidence>